<dbReference type="GO" id="GO:0005886">
    <property type="term" value="C:plasma membrane"/>
    <property type="evidence" value="ECO:0007669"/>
    <property type="project" value="TreeGrafter"/>
</dbReference>
<reference evidence="25 26" key="1">
    <citation type="submission" date="2024-04" db="EMBL/GenBank/DDBJ databases">
        <title>The reference genome of an endangered Asteraceae, Deinandra increscens subsp. villosa, native to the Central Coast of California.</title>
        <authorList>
            <person name="Guilliams M."/>
            <person name="Hasenstab-Lehman K."/>
            <person name="Meyer R."/>
            <person name="Mcevoy S."/>
        </authorList>
    </citation>
    <scope>NUCLEOTIDE SEQUENCE [LARGE SCALE GENOMIC DNA]</scope>
    <source>
        <tissue evidence="25">Leaf</tissue>
    </source>
</reference>
<feature type="domain" description="Protein kinase" evidence="23">
    <location>
        <begin position="432"/>
        <end position="714"/>
    </location>
</feature>
<dbReference type="FunFam" id="3.30.200.20:FF:000043">
    <property type="entry name" value="Wall-associated receptor kinase 2"/>
    <property type="match status" value="1"/>
</dbReference>
<dbReference type="SUPFAM" id="SSF57196">
    <property type="entry name" value="EGF/Laminin"/>
    <property type="match status" value="1"/>
</dbReference>
<dbReference type="InterPro" id="IPR017441">
    <property type="entry name" value="Protein_kinase_ATP_BS"/>
</dbReference>
<evidence type="ECO:0000259" key="24">
    <source>
        <dbReference type="PROSITE" id="PS50026"/>
    </source>
</evidence>
<evidence type="ECO:0000256" key="19">
    <source>
        <dbReference type="PROSITE-ProRule" id="PRU00076"/>
    </source>
</evidence>
<dbReference type="InterPro" id="IPR049883">
    <property type="entry name" value="NOTCH1_EGF-like"/>
</dbReference>
<evidence type="ECO:0000256" key="21">
    <source>
        <dbReference type="SAM" id="Phobius"/>
    </source>
</evidence>
<dbReference type="InterPro" id="IPR000719">
    <property type="entry name" value="Prot_kinase_dom"/>
</dbReference>
<evidence type="ECO:0000256" key="2">
    <source>
        <dbReference type="ARBA" id="ARBA00022527"/>
    </source>
</evidence>
<feature type="transmembrane region" description="Helical" evidence="21">
    <location>
        <begin position="360"/>
        <end position="382"/>
    </location>
</feature>
<dbReference type="PROSITE" id="PS00107">
    <property type="entry name" value="PROTEIN_KINASE_ATP"/>
    <property type="match status" value="1"/>
</dbReference>
<comment type="caution">
    <text evidence="25">The sequence shown here is derived from an EMBL/GenBank/DDBJ whole genome shotgun (WGS) entry which is preliminary data.</text>
</comment>
<evidence type="ECO:0000256" key="14">
    <source>
        <dbReference type="ARBA" id="ARBA00023157"/>
    </source>
</evidence>
<keyword evidence="3 19" id="KW-0245">EGF-like domain</keyword>
<comment type="function">
    <text evidence="18">Serine/threonine-protein kinase that may function as a signaling receptor of extracellular matrix component. Binding to pectin may have significance in the control of cell expansion, morphogenesis and development.</text>
</comment>
<keyword evidence="2" id="KW-0723">Serine/threonine-protein kinase</keyword>
<dbReference type="GO" id="GO:0004674">
    <property type="term" value="F:protein serine/threonine kinase activity"/>
    <property type="evidence" value="ECO:0007669"/>
    <property type="project" value="UniProtKB-KW"/>
</dbReference>
<keyword evidence="12 21" id="KW-1133">Transmembrane helix</keyword>
<keyword evidence="6 21" id="KW-0812">Transmembrane</keyword>
<keyword evidence="13 21" id="KW-0472">Membrane</keyword>
<evidence type="ECO:0000256" key="4">
    <source>
        <dbReference type="ARBA" id="ARBA00022553"/>
    </source>
</evidence>
<organism evidence="25 26">
    <name type="scientific">Deinandra increscens subsp. villosa</name>
    <dbReference type="NCBI Taxonomy" id="3103831"/>
    <lineage>
        <taxon>Eukaryota</taxon>
        <taxon>Viridiplantae</taxon>
        <taxon>Streptophyta</taxon>
        <taxon>Embryophyta</taxon>
        <taxon>Tracheophyta</taxon>
        <taxon>Spermatophyta</taxon>
        <taxon>Magnoliopsida</taxon>
        <taxon>eudicotyledons</taxon>
        <taxon>Gunneridae</taxon>
        <taxon>Pentapetalae</taxon>
        <taxon>asterids</taxon>
        <taxon>campanulids</taxon>
        <taxon>Asterales</taxon>
        <taxon>Asteraceae</taxon>
        <taxon>Asteroideae</taxon>
        <taxon>Heliantheae alliance</taxon>
        <taxon>Madieae</taxon>
        <taxon>Madiinae</taxon>
        <taxon>Deinandra</taxon>
    </lineage>
</organism>
<evidence type="ECO:0000256" key="12">
    <source>
        <dbReference type="ARBA" id="ARBA00022989"/>
    </source>
</evidence>
<dbReference type="InterPro" id="IPR025287">
    <property type="entry name" value="WAK_GUB"/>
</dbReference>
<dbReference type="GO" id="GO:0005509">
    <property type="term" value="F:calcium ion binding"/>
    <property type="evidence" value="ECO:0007669"/>
    <property type="project" value="InterPro"/>
</dbReference>
<sequence length="764" mass="84744">MNFTKNFGFFLFLILLAITQSTSQSTTAGDVITITKAANVTKPGCQTECGNVTIPYPFGIGPGCFLSQWFEITCNASFNPPRPQIGHLQVLEFTDYTFRVRNKVASQCYDPLGNIIEDNPVSTSVGWTSPFSFSQKNQFTLIGCDDFALFLGPSQVNFTSGCIALCSNANEVVNGSCSGVGCCQTSIPKTLKYYYTSVGSMVNNHTKIWSFDPCTYSFLGEQERFTFGGVSDFMDPNFRNRTMASVPLLVDWVVGNLSCSEARSAGVLACQANSECVESDTGVPGYRCICNSGYQGQPYLEPGCQDINECDDPSNNLCDGVCTNTPGNYTCTCKDGYIGDGLKNGRGCTKEKSQFPVIKFSLGMGFGFLAILVGITWLYFVFKKRNLVKLRKKLFQQNGGLLLKQRIKTNEGNVDSTKVFTAQELEKATNNYAEDRILGRGGYGTVYKGILTDQRVVAIKKSRVMDETQIDSFINEVIILTRVHHRNVVKLLGCCLETEVPLLVYEYVSNGTLFNHIHGKGTMTWLSLENRLRVAAEAAGALSYLHSATSTPVIHRDVKSANILLDDNYTTKIADFGASRLVPLDQTQVTTLVQGTLGYLDPEYFQTSQLTEKSDVYSFGVVLAELLTGKKPLCMERSEEERNLATYFVMSLKENHLFQILESRVVREGTLEQLQQIGELVKRYLNLEGDVRPTMKEVAIELEGLRKFTQHPWAGRQGDEENANLLHEETDLYEESINPYSSTREISSGFSIESGLGYPSNILR</sequence>
<accession>A0AAP0CIV1</accession>
<dbReference type="InterPro" id="IPR011009">
    <property type="entry name" value="Kinase-like_dom_sf"/>
</dbReference>
<evidence type="ECO:0000256" key="11">
    <source>
        <dbReference type="ARBA" id="ARBA00022840"/>
    </source>
</evidence>
<evidence type="ECO:0000313" key="26">
    <source>
        <dbReference type="Proteomes" id="UP001408789"/>
    </source>
</evidence>
<dbReference type="Pfam" id="PF07645">
    <property type="entry name" value="EGF_CA"/>
    <property type="match status" value="1"/>
</dbReference>
<evidence type="ECO:0000256" key="1">
    <source>
        <dbReference type="ARBA" id="ARBA00004479"/>
    </source>
</evidence>
<evidence type="ECO:0000256" key="16">
    <source>
        <dbReference type="ARBA" id="ARBA00047558"/>
    </source>
</evidence>
<evidence type="ECO:0000259" key="23">
    <source>
        <dbReference type="PROSITE" id="PS50011"/>
    </source>
</evidence>
<evidence type="ECO:0000256" key="6">
    <source>
        <dbReference type="ARBA" id="ARBA00022692"/>
    </source>
</evidence>
<evidence type="ECO:0000256" key="13">
    <source>
        <dbReference type="ARBA" id="ARBA00023136"/>
    </source>
</evidence>
<dbReference type="CDD" id="cd00054">
    <property type="entry name" value="EGF_CA"/>
    <property type="match status" value="1"/>
</dbReference>
<keyword evidence="26" id="KW-1185">Reference proteome</keyword>
<feature type="domain" description="EGF-like" evidence="24">
    <location>
        <begin position="306"/>
        <end position="349"/>
    </location>
</feature>
<name>A0AAP0CIV1_9ASTR</name>
<evidence type="ECO:0000256" key="8">
    <source>
        <dbReference type="ARBA" id="ARBA00022737"/>
    </source>
</evidence>
<keyword evidence="5" id="KW-0808">Transferase</keyword>
<comment type="caution">
    <text evidence="19">Lacks conserved residue(s) required for the propagation of feature annotation.</text>
</comment>
<evidence type="ECO:0000256" key="20">
    <source>
        <dbReference type="PROSITE-ProRule" id="PRU10141"/>
    </source>
</evidence>
<dbReference type="GO" id="GO:0030247">
    <property type="term" value="F:polysaccharide binding"/>
    <property type="evidence" value="ECO:0007669"/>
    <property type="project" value="InterPro"/>
</dbReference>
<keyword evidence="4" id="KW-0597">Phosphoprotein</keyword>
<dbReference type="Pfam" id="PF13947">
    <property type="entry name" value="GUB_WAK_bind"/>
    <property type="match status" value="1"/>
</dbReference>
<keyword evidence="7 22" id="KW-0732">Signal</keyword>
<dbReference type="Gene3D" id="2.10.25.10">
    <property type="entry name" value="Laminin"/>
    <property type="match status" value="2"/>
</dbReference>
<evidence type="ECO:0000256" key="5">
    <source>
        <dbReference type="ARBA" id="ARBA00022679"/>
    </source>
</evidence>
<dbReference type="CDD" id="cd14066">
    <property type="entry name" value="STKc_IRAK"/>
    <property type="match status" value="1"/>
</dbReference>
<keyword evidence="14" id="KW-1015">Disulfide bond</keyword>
<dbReference type="Pfam" id="PF00069">
    <property type="entry name" value="Pkinase"/>
    <property type="match status" value="1"/>
</dbReference>
<dbReference type="GO" id="GO:0007166">
    <property type="term" value="P:cell surface receptor signaling pathway"/>
    <property type="evidence" value="ECO:0007669"/>
    <property type="project" value="InterPro"/>
</dbReference>
<dbReference type="PROSITE" id="PS01187">
    <property type="entry name" value="EGF_CA"/>
    <property type="match status" value="1"/>
</dbReference>
<dbReference type="InterPro" id="IPR001881">
    <property type="entry name" value="EGF-like_Ca-bd_dom"/>
</dbReference>
<protein>
    <submittedName>
        <fullName evidence="25">Uncharacterized protein</fullName>
    </submittedName>
</protein>
<gene>
    <name evidence="25" type="ORF">SSX86_026026</name>
</gene>
<dbReference type="SMART" id="SM00181">
    <property type="entry name" value="EGF"/>
    <property type="match status" value="2"/>
</dbReference>
<evidence type="ECO:0000313" key="25">
    <source>
        <dbReference type="EMBL" id="KAK9054947.1"/>
    </source>
</evidence>
<comment type="catalytic activity">
    <reaction evidence="17">
        <text>L-threonyl-[protein] + ATP = O-phospho-L-threonyl-[protein] + ADP + H(+)</text>
        <dbReference type="Rhea" id="RHEA:46608"/>
        <dbReference type="Rhea" id="RHEA-COMP:11060"/>
        <dbReference type="Rhea" id="RHEA-COMP:11605"/>
        <dbReference type="ChEBI" id="CHEBI:15378"/>
        <dbReference type="ChEBI" id="CHEBI:30013"/>
        <dbReference type="ChEBI" id="CHEBI:30616"/>
        <dbReference type="ChEBI" id="CHEBI:61977"/>
        <dbReference type="ChEBI" id="CHEBI:456216"/>
    </reaction>
</comment>
<keyword evidence="15" id="KW-0325">Glycoprotein</keyword>
<keyword evidence="11 20" id="KW-0067">ATP-binding</keyword>
<dbReference type="PROSITE" id="PS00108">
    <property type="entry name" value="PROTEIN_KINASE_ST"/>
    <property type="match status" value="1"/>
</dbReference>
<dbReference type="FunFam" id="1.10.510.10:FF:000084">
    <property type="entry name" value="Wall-associated receptor kinase 2"/>
    <property type="match status" value="1"/>
</dbReference>
<dbReference type="EMBL" id="JBCNJP010000025">
    <property type="protein sequence ID" value="KAK9054947.1"/>
    <property type="molecule type" value="Genomic_DNA"/>
</dbReference>
<dbReference type="PROSITE" id="PS50011">
    <property type="entry name" value="PROTEIN_KINASE_DOM"/>
    <property type="match status" value="1"/>
</dbReference>
<dbReference type="PROSITE" id="PS50026">
    <property type="entry name" value="EGF_3"/>
    <property type="match status" value="1"/>
</dbReference>
<dbReference type="AlphaFoldDB" id="A0AAP0CIV1"/>
<dbReference type="GO" id="GO:0005524">
    <property type="term" value="F:ATP binding"/>
    <property type="evidence" value="ECO:0007669"/>
    <property type="project" value="UniProtKB-UniRule"/>
</dbReference>
<evidence type="ECO:0000256" key="17">
    <source>
        <dbReference type="ARBA" id="ARBA00047951"/>
    </source>
</evidence>
<dbReference type="PROSITE" id="PS00010">
    <property type="entry name" value="ASX_HYDROXYL"/>
    <property type="match status" value="1"/>
</dbReference>
<evidence type="ECO:0000256" key="22">
    <source>
        <dbReference type="SAM" id="SignalP"/>
    </source>
</evidence>
<evidence type="ECO:0000256" key="9">
    <source>
        <dbReference type="ARBA" id="ARBA00022741"/>
    </source>
</evidence>
<dbReference type="Proteomes" id="UP001408789">
    <property type="component" value="Unassembled WGS sequence"/>
</dbReference>
<feature type="signal peptide" evidence="22">
    <location>
        <begin position="1"/>
        <end position="23"/>
    </location>
</feature>
<feature type="binding site" evidence="20">
    <location>
        <position position="461"/>
    </location>
    <ligand>
        <name>ATP</name>
        <dbReference type="ChEBI" id="CHEBI:30616"/>
    </ligand>
</feature>
<dbReference type="InterPro" id="IPR000742">
    <property type="entry name" value="EGF"/>
</dbReference>
<dbReference type="InterPro" id="IPR008271">
    <property type="entry name" value="Ser/Thr_kinase_AS"/>
</dbReference>
<evidence type="ECO:0000256" key="3">
    <source>
        <dbReference type="ARBA" id="ARBA00022536"/>
    </source>
</evidence>
<comment type="catalytic activity">
    <reaction evidence="16">
        <text>L-seryl-[protein] + ATP = O-phospho-L-seryl-[protein] + ADP + H(+)</text>
        <dbReference type="Rhea" id="RHEA:17989"/>
        <dbReference type="Rhea" id="RHEA-COMP:9863"/>
        <dbReference type="Rhea" id="RHEA-COMP:11604"/>
        <dbReference type="ChEBI" id="CHEBI:15378"/>
        <dbReference type="ChEBI" id="CHEBI:29999"/>
        <dbReference type="ChEBI" id="CHEBI:30616"/>
        <dbReference type="ChEBI" id="CHEBI:83421"/>
        <dbReference type="ChEBI" id="CHEBI:456216"/>
    </reaction>
</comment>
<dbReference type="InterPro" id="IPR018097">
    <property type="entry name" value="EGF_Ca-bd_CS"/>
</dbReference>
<feature type="chain" id="PRO_5042853296" evidence="22">
    <location>
        <begin position="24"/>
        <end position="764"/>
    </location>
</feature>
<dbReference type="PANTHER" id="PTHR27005">
    <property type="entry name" value="WALL-ASSOCIATED RECEPTOR KINASE-LIKE 21"/>
    <property type="match status" value="1"/>
</dbReference>
<evidence type="ECO:0000256" key="10">
    <source>
        <dbReference type="ARBA" id="ARBA00022777"/>
    </source>
</evidence>
<evidence type="ECO:0000256" key="7">
    <source>
        <dbReference type="ARBA" id="ARBA00022729"/>
    </source>
</evidence>
<keyword evidence="9 20" id="KW-0547">Nucleotide-binding</keyword>
<dbReference type="SUPFAM" id="SSF56112">
    <property type="entry name" value="Protein kinase-like (PK-like)"/>
    <property type="match status" value="1"/>
</dbReference>
<dbReference type="Gene3D" id="3.30.200.20">
    <property type="entry name" value="Phosphorylase Kinase, domain 1"/>
    <property type="match status" value="1"/>
</dbReference>
<dbReference type="InterPro" id="IPR000152">
    <property type="entry name" value="EGF-type_Asp/Asn_hydroxyl_site"/>
</dbReference>
<evidence type="ECO:0000256" key="15">
    <source>
        <dbReference type="ARBA" id="ARBA00023180"/>
    </source>
</evidence>
<dbReference type="FunFam" id="2.10.25.10:FF:000038">
    <property type="entry name" value="Fibrillin 2"/>
    <property type="match status" value="1"/>
</dbReference>
<dbReference type="Gene3D" id="1.10.510.10">
    <property type="entry name" value="Transferase(Phosphotransferase) domain 1"/>
    <property type="match status" value="1"/>
</dbReference>
<dbReference type="InterPro" id="IPR045274">
    <property type="entry name" value="WAK-like"/>
</dbReference>
<dbReference type="SMART" id="SM00220">
    <property type="entry name" value="S_TKc"/>
    <property type="match status" value="1"/>
</dbReference>
<dbReference type="SMART" id="SM00179">
    <property type="entry name" value="EGF_CA"/>
    <property type="match status" value="1"/>
</dbReference>
<dbReference type="PANTHER" id="PTHR27005:SF283">
    <property type="entry name" value="OS02G0633066 PROTEIN"/>
    <property type="match status" value="1"/>
</dbReference>
<proteinExistence type="predicted"/>
<keyword evidence="8" id="KW-0677">Repeat</keyword>
<keyword evidence="10" id="KW-0418">Kinase</keyword>
<evidence type="ECO:0000256" key="18">
    <source>
        <dbReference type="ARBA" id="ARBA00058961"/>
    </source>
</evidence>
<comment type="subcellular location">
    <subcellularLocation>
        <location evidence="1">Membrane</location>
        <topology evidence="1">Single-pass type I membrane protein</topology>
    </subcellularLocation>
</comment>